<feature type="transmembrane region" description="Helical" evidence="7">
    <location>
        <begin position="404"/>
        <end position="427"/>
    </location>
</feature>
<dbReference type="PANTHER" id="PTHR11819">
    <property type="entry name" value="SOLUTE CARRIER FAMILY 5"/>
    <property type="match status" value="1"/>
</dbReference>
<dbReference type="Pfam" id="PF00474">
    <property type="entry name" value="SSF"/>
    <property type="match status" value="1"/>
</dbReference>
<feature type="transmembrane region" description="Helical" evidence="7">
    <location>
        <begin position="130"/>
        <end position="155"/>
    </location>
</feature>
<comment type="similarity">
    <text evidence="2 6">Belongs to the sodium:solute symporter (SSF) (TC 2.A.21) family.</text>
</comment>
<feature type="transmembrane region" description="Helical" evidence="7">
    <location>
        <begin position="373"/>
        <end position="392"/>
    </location>
</feature>
<feature type="transmembrane region" description="Helical" evidence="7">
    <location>
        <begin position="520"/>
        <end position="537"/>
    </location>
</feature>
<dbReference type="NCBIfam" id="TIGR00813">
    <property type="entry name" value="sss"/>
    <property type="match status" value="1"/>
</dbReference>
<feature type="transmembrane region" description="Helical" evidence="7">
    <location>
        <begin position="332"/>
        <end position="361"/>
    </location>
</feature>
<evidence type="ECO:0000256" key="5">
    <source>
        <dbReference type="ARBA" id="ARBA00023136"/>
    </source>
</evidence>
<keyword evidence="3 7" id="KW-0812">Transmembrane</keyword>
<keyword evidence="4 7" id="KW-1133">Transmembrane helix</keyword>
<evidence type="ECO:0000256" key="7">
    <source>
        <dbReference type="SAM" id="Phobius"/>
    </source>
</evidence>
<dbReference type="InterPro" id="IPR001734">
    <property type="entry name" value="Na/solute_symporter"/>
</dbReference>
<dbReference type="PROSITE" id="PS50283">
    <property type="entry name" value="NA_SOLUT_SYMP_3"/>
    <property type="match status" value="1"/>
</dbReference>
<feature type="transmembrane region" description="Helical" evidence="7">
    <location>
        <begin position="192"/>
        <end position="209"/>
    </location>
</feature>
<evidence type="ECO:0000256" key="4">
    <source>
        <dbReference type="ARBA" id="ARBA00022989"/>
    </source>
</evidence>
<accession>A0A6M1T8L3</accession>
<feature type="transmembrane region" description="Helical" evidence="7">
    <location>
        <begin position="161"/>
        <end position="180"/>
    </location>
</feature>
<comment type="subcellular location">
    <subcellularLocation>
        <location evidence="1">Membrane</location>
        <topology evidence="1">Multi-pass membrane protein</topology>
    </subcellularLocation>
</comment>
<feature type="transmembrane region" description="Helical" evidence="7">
    <location>
        <begin position="277"/>
        <end position="303"/>
    </location>
</feature>
<evidence type="ECO:0000256" key="1">
    <source>
        <dbReference type="ARBA" id="ARBA00004141"/>
    </source>
</evidence>
<dbReference type="EMBL" id="JAALLT010000002">
    <property type="protein sequence ID" value="NGP76603.1"/>
    <property type="molecule type" value="Genomic_DNA"/>
</dbReference>
<reference evidence="8 9" key="1">
    <citation type="submission" date="2020-02" db="EMBL/GenBank/DDBJ databases">
        <title>Balneolaceae bacterium YR4-1, complete genome.</title>
        <authorList>
            <person name="Li Y."/>
            <person name="Wu S."/>
        </authorList>
    </citation>
    <scope>NUCLEOTIDE SEQUENCE [LARGE SCALE GENOMIC DNA]</scope>
    <source>
        <strain evidence="8 9">YR4-1</strain>
    </source>
</reference>
<feature type="transmembrane region" description="Helical" evidence="7">
    <location>
        <begin position="12"/>
        <end position="34"/>
    </location>
</feature>
<keyword evidence="9" id="KW-1185">Reference proteome</keyword>
<organism evidence="8 9">
    <name type="scientific">Halalkalibaculum roseum</name>
    <dbReference type="NCBI Taxonomy" id="2709311"/>
    <lineage>
        <taxon>Bacteria</taxon>
        <taxon>Pseudomonadati</taxon>
        <taxon>Balneolota</taxon>
        <taxon>Balneolia</taxon>
        <taxon>Balneolales</taxon>
        <taxon>Balneolaceae</taxon>
        <taxon>Halalkalibaculum</taxon>
    </lineage>
</organism>
<evidence type="ECO:0000256" key="3">
    <source>
        <dbReference type="ARBA" id="ARBA00022692"/>
    </source>
</evidence>
<evidence type="ECO:0000256" key="2">
    <source>
        <dbReference type="ARBA" id="ARBA00006434"/>
    </source>
</evidence>
<gene>
    <name evidence="8" type="ORF">G3570_08160</name>
</gene>
<evidence type="ECO:0000313" key="8">
    <source>
        <dbReference type="EMBL" id="NGP76603.1"/>
    </source>
</evidence>
<dbReference type="Proteomes" id="UP000473278">
    <property type="component" value="Unassembled WGS sequence"/>
</dbReference>
<dbReference type="RefSeq" id="WP_165141087.1">
    <property type="nucleotide sequence ID" value="NZ_JAALLT010000002.1"/>
</dbReference>
<feature type="transmembrane region" description="Helical" evidence="7">
    <location>
        <begin position="238"/>
        <end position="256"/>
    </location>
</feature>
<feature type="transmembrane region" description="Helical" evidence="7">
    <location>
        <begin position="87"/>
        <end position="109"/>
    </location>
</feature>
<dbReference type="InterPro" id="IPR038377">
    <property type="entry name" value="Na/Glc_symporter_sf"/>
</dbReference>
<dbReference type="GO" id="GO:0005886">
    <property type="term" value="C:plasma membrane"/>
    <property type="evidence" value="ECO:0007669"/>
    <property type="project" value="TreeGrafter"/>
</dbReference>
<evidence type="ECO:0000313" key="9">
    <source>
        <dbReference type="Proteomes" id="UP000473278"/>
    </source>
</evidence>
<evidence type="ECO:0000256" key="6">
    <source>
        <dbReference type="RuleBase" id="RU362091"/>
    </source>
</evidence>
<proteinExistence type="inferred from homology"/>
<dbReference type="GO" id="GO:0005412">
    <property type="term" value="F:D-glucose:sodium symporter activity"/>
    <property type="evidence" value="ECO:0007669"/>
    <property type="project" value="TreeGrafter"/>
</dbReference>
<name>A0A6M1T8L3_9BACT</name>
<feature type="transmembrane region" description="Helical" evidence="7">
    <location>
        <begin position="434"/>
        <end position="452"/>
    </location>
</feature>
<feature type="transmembrane region" description="Helical" evidence="7">
    <location>
        <begin position="46"/>
        <end position="67"/>
    </location>
</feature>
<sequence length="538" mass="59874">METNNLIGIDLSFLDIATILVYFLAVFAIAWWASRRERSQNESADYFLAGRDVGWFVVGASLFASNIGSEHLIGLAGSGFAEGLPVAQYEILAGLALLMLGWIFVPFYLKSNVSTMPEFLEKRYDSKSRVYLSVVSIIGYVLTKISVTIYAGGIVFEAIGVNFWVGAFVLVVATGIYTIFGGLKAVVYTDMVQMFVLVGGALAVTFFGLQELGGWGKMTEVVDPEFFSLWRDAEDTNYPWTGILFGAPILGIWYWCTDQFIVQRVLSARDETNARKGTIFAGYLKMLPLFIFVLPGIVAYALVQQGSLHIAEPNDTLPVLAQAVLPVGLRGLVIAGLFAALMSSLSSVFNSCSTLITLDFYKKYKPTSTEHELVVVGQVSTVILVIFGLLWIPFMEYFSNQLFLYLQSVQAYIAPPITAVFLVGLFYKRLNSKGSITSLITGFVLGFLRFFLELYKDSLSGFWYELATINFLHFALLLFVICTVILIAVSLLTEKPDEEQIKDVVYRKAVDQSQVSERSIWWTLGLLGIIAFLWIYFS</sequence>
<comment type="caution">
    <text evidence="8">The sequence shown here is derived from an EMBL/GenBank/DDBJ whole genome shotgun (WGS) entry which is preliminary data.</text>
</comment>
<protein>
    <submittedName>
        <fullName evidence="8">Sodium/solute symporter</fullName>
    </submittedName>
</protein>
<keyword evidence="5 7" id="KW-0472">Membrane</keyword>
<dbReference type="Gene3D" id="1.20.1730.10">
    <property type="entry name" value="Sodium/glucose cotransporter"/>
    <property type="match status" value="1"/>
</dbReference>
<feature type="transmembrane region" description="Helical" evidence="7">
    <location>
        <begin position="472"/>
        <end position="492"/>
    </location>
</feature>
<dbReference type="AlphaFoldDB" id="A0A6M1T8L3"/>
<dbReference type="CDD" id="cd10329">
    <property type="entry name" value="SLC5sbd_SGLT1-like"/>
    <property type="match status" value="1"/>
</dbReference>
<dbReference type="PANTHER" id="PTHR11819:SF195">
    <property type="entry name" value="SODIUM_GLUCOSE COTRANSPORTER 4"/>
    <property type="match status" value="1"/>
</dbReference>